<dbReference type="Proteomes" id="UP000886611">
    <property type="component" value="Unassembled WGS sequence"/>
</dbReference>
<feature type="domain" description="THAP-type" evidence="10">
    <location>
        <begin position="1"/>
        <end position="85"/>
    </location>
</feature>
<name>A0A8X8BMT4_POLSE</name>
<dbReference type="SMART" id="SM00980">
    <property type="entry name" value="THAP"/>
    <property type="match status" value="1"/>
</dbReference>
<evidence type="ECO:0000256" key="6">
    <source>
        <dbReference type="ARBA" id="ARBA00023125"/>
    </source>
</evidence>
<keyword evidence="2" id="KW-0479">Metal-binding</keyword>
<accession>A0A8X8BMT4</accession>
<dbReference type="AlphaFoldDB" id="A0A8X8BMT4"/>
<dbReference type="SUPFAM" id="SSF57716">
    <property type="entry name" value="Glucocorticoid receptor-like (DNA-binding domain)"/>
    <property type="match status" value="1"/>
</dbReference>
<evidence type="ECO:0000256" key="5">
    <source>
        <dbReference type="ARBA" id="ARBA00023054"/>
    </source>
</evidence>
<dbReference type="EMBL" id="JAATIS010005064">
    <property type="protein sequence ID" value="KAG2460032.1"/>
    <property type="molecule type" value="Genomic_DNA"/>
</dbReference>
<keyword evidence="6 9" id="KW-0238">DNA-binding</keyword>
<evidence type="ECO:0000313" key="12">
    <source>
        <dbReference type="Proteomes" id="UP000886611"/>
    </source>
</evidence>
<evidence type="ECO:0000256" key="1">
    <source>
        <dbReference type="ARBA" id="ARBA00004123"/>
    </source>
</evidence>
<dbReference type="InterPro" id="IPR006612">
    <property type="entry name" value="THAP_Znf"/>
</dbReference>
<keyword evidence="12" id="KW-1185">Reference proteome</keyword>
<dbReference type="SMART" id="SM00692">
    <property type="entry name" value="DM3"/>
    <property type="match status" value="1"/>
</dbReference>
<dbReference type="GO" id="GO:0003677">
    <property type="term" value="F:DNA binding"/>
    <property type="evidence" value="ECO:0007669"/>
    <property type="project" value="UniProtKB-UniRule"/>
</dbReference>
<feature type="non-terminal residue" evidence="11">
    <location>
        <position position="1"/>
    </location>
</feature>
<proteinExistence type="predicted"/>
<keyword evidence="4" id="KW-0862">Zinc</keyword>
<dbReference type="GO" id="GO:0008270">
    <property type="term" value="F:zinc ion binding"/>
    <property type="evidence" value="ECO:0007669"/>
    <property type="project" value="UniProtKB-KW"/>
</dbReference>
<dbReference type="PANTHER" id="PTHR46927:SF1">
    <property type="entry name" value="THAP DOMAIN-CONTAINING PROTEIN 5"/>
    <property type="match status" value="1"/>
</dbReference>
<dbReference type="PROSITE" id="PS50950">
    <property type="entry name" value="ZF_THAP"/>
    <property type="match status" value="1"/>
</dbReference>
<evidence type="ECO:0000256" key="3">
    <source>
        <dbReference type="ARBA" id="ARBA00022771"/>
    </source>
</evidence>
<gene>
    <name evidence="11" type="primary">Thap5</name>
    <name evidence="11" type="ORF">GTO96_0021302</name>
</gene>
<keyword evidence="5" id="KW-0175">Coiled coil</keyword>
<reference evidence="11 12" key="1">
    <citation type="journal article" date="2021" name="Cell">
        <title>Tracing the genetic footprints of vertebrate landing in non-teleost ray-finned fishes.</title>
        <authorList>
            <person name="Bi X."/>
            <person name="Wang K."/>
            <person name="Yang L."/>
            <person name="Pan H."/>
            <person name="Jiang H."/>
            <person name="Wei Q."/>
            <person name="Fang M."/>
            <person name="Yu H."/>
            <person name="Zhu C."/>
            <person name="Cai Y."/>
            <person name="He Y."/>
            <person name="Gan X."/>
            <person name="Zeng H."/>
            <person name="Yu D."/>
            <person name="Zhu Y."/>
            <person name="Jiang H."/>
            <person name="Qiu Q."/>
            <person name="Yang H."/>
            <person name="Zhang Y.E."/>
            <person name="Wang W."/>
            <person name="Zhu M."/>
            <person name="He S."/>
            <person name="Zhang G."/>
        </authorList>
    </citation>
    <scope>NUCLEOTIDE SEQUENCE [LARGE SCALE GENOMIC DNA]</scope>
    <source>
        <strain evidence="11">Bchr_013</strain>
    </source>
</reference>
<evidence type="ECO:0000256" key="2">
    <source>
        <dbReference type="ARBA" id="ARBA00022723"/>
    </source>
</evidence>
<evidence type="ECO:0000259" key="10">
    <source>
        <dbReference type="PROSITE" id="PS50950"/>
    </source>
</evidence>
<evidence type="ECO:0000256" key="8">
    <source>
        <dbReference type="ARBA" id="ARBA00039526"/>
    </source>
</evidence>
<protein>
    <recommendedName>
        <fullName evidence="8">THAP domain-containing protein 5</fullName>
    </recommendedName>
</protein>
<sequence>MPRYCAADCCQNRGGVSSKDNRKISFYPFPLQDKERLKNWVMNMKRENWVPSKHQYLCSDHFTADSFDIRWGIRYLKHTAVPTIFTFSHDHHETQAMQVIKYSF</sequence>
<feature type="non-terminal residue" evidence="11">
    <location>
        <position position="104"/>
    </location>
</feature>
<evidence type="ECO:0000256" key="4">
    <source>
        <dbReference type="ARBA" id="ARBA00022833"/>
    </source>
</evidence>
<keyword evidence="7" id="KW-0539">Nucleus</keyword>
<keyword evidence="3 9" id="KW-0863">Zinc-finger</keyword>
<comment type="caution">
    <text evidence="11">The sequence shown here is derived from an EMBL/GenBank/DDBJ whole genome shotgun (WGS) entry which is preliminary data.</text>
</comment>
<organism evidence="11 12">
    <name type="scientific">Polypterus senegalus</name>
    <name type="common">Senegal bichir</name>
    <dbReference type="NCBI Taxonomy" id="55291"/>
    <lineage>
        <taxon>Eukaryota</taxon>
        <taxon>Metazoa</taxon>
        <taxon>Chordata</taxon>
        <taxon>Craniata</taxon>
        <taxon>Vertebrata</taxon>
        <taxon>Euteleostomi</taxon>
        <taxon>Actinopterygii</taxon>
        <taxon>Polypteriformes</taxon>
        <taxon>Polypteridae</taxon>
        <taxon>Polypterus</taxon>
    </lineage>
</organism>
<dbReference type="PANTHER" id="PTHR46927">
    <property type="entry name" value="AGAP005574-PA"/>
    <property type="match status" value="1"/>
</dbReference>
<evidence type="ECO:0000256" key="7">
    <source>
        <dbReference type="ARBA" id="ARBA00023242"/>
    </source>
</evidence>
<dbReference type="Pfam" id="PF05485">
    <property type="entry name" value="THAP"/>
    <property type="match status" value="1"/>
</dbReference>
<dbReference type="InterPro" id="IPR052224">
    <property type="entry name" value="THAP_domain_protein"/>
</dbReference>
<evidence type="ECO:0000313" key="11">
    <source>
        <dbReference type="EMBL" id="KAG2460032.1"/>
    </source>
</evidence>
<evidence type="ECO:0000256" key="9">
    <source>
        <dbReference type="PROSITE-ProRule" id="PRU00309"/>
    </source>
</evidence>
<dbReference type="GO" id="GO:0005634">
    <property type="term" value="C:nucleus"/>
    <property type="evidence" value="ECO:0007669"/>
    <property type="project" value="UniProtKB-SubCell"/>
</dbReference>
<comment type="subcellular location">
    <subcellularLocation>
        <location evidence="1">Nucleus</location>
    </subcellularLocation>
</comment>